<keyword evidence="2" id="KW-0812">Transmembrane</keyword>
<evidence type="ECO:0000256" key="2">
    <source>
        <dbReference type="SAM" id="Phobius"/>
    </source>
</evidence>
<gene>
    <name evidence="3" type="ORF">FIBSPDRAFT_926191</name>
</gene>
<evidence type="ECO:0000313" key="3">
    <source>
        <dbReference type="EMBL" id="KZP30711.1"/>
    </source>
</evidence>
<evidence type="ECO:0000256" key="1">
    <source>
        <dbReference type="SAM" id="MobiDB-lite"/>
    </source>
</evidence>
<proteinExistence type="predicted"/>
<dbReference type="STRING" id="436010.A0A166TKF3"/>
<name>A0A166TKF3_9AGAM</name>
<feature type="region of interest" description="Disordered" evidence="1">
    <location>
        <begin position="104"/>
        <end position="144"/>
    </location>
</feature>
<reference evidence="3 4" key="1">
    <citation type="journal article" date="2016" name="Mol. Biol. Evol.">
        <title>Comparative Genomics of Early-Diverging Mushroom-Forming Fungi Provides Insights into the Origins of Lignocellulose Decay Capabilities.</title>
        <authorList>
            <person name="Nagy L.G."/>
            <person name="Riley R."/>
            <person name="Tritt A."/>
            <person name="Adam C."/>
            <person name="Daum C."/>
            <person name="Floudas D."/>
            <person name="Sun H."/>
            <person name="Yadav J.S."/>
            <person name="Pangilinan J."/>
            <person name="Larsson K.H."/>
            <person name="Matsuura K."/>
            <person name="Barry K."/>
            <person name="Labutti K."/>
            <person name="Kuo R."/>
            <person name="Ohm R.A."/>
            <person name="Bhattacharya S.S."/>
            <person name="Shirouzu T."/>
            <person name="Yoshinaga Y."/>
            <person name="Martin F.M."/>
            <person name="Grigoriev I.V."/>
            <person name="Hibbett D.S."/>
        </authorList>
    </citation>
    <scope>NUCLEOTIDE SEQUENCE [LARGE SCALE GENOMIC DNA]</scope>
    <source>
        <strain evidence="3 4">CBS 109695</strain>
    </source>
</reference>
<feature type="transmembrane region" description="Helical" evidence="2">
    <location>
        <begin position="214"/>
        <end position="236"/>
    </location>
</feature>
<dbReference type="EMBL" id="KV417492">
    <property type="protein sequence ID" value="KZP30711.1"/>
    <property type="molecule type" value="Genomic_DNA"/>
</dbReference>
<dbReference type="Proteomes" id="UP000076532">
    <property type="component" value="Unassembled WGS sequence"/>
</dbReference>
<dbReference type="OrthoDB" id="191139at2759"/>
<accession>A0A166TKF3</accession>
<keyword evidence="2" id="KW-1133">Transmembrane helix</keyword>
<feature type="transmembrane region" description="Helical" evidence="2">
    <location>
        <begin position="177"/>
        <end position="202"/>
    </location>
</feature>
<keyword evidence="2" id="KW-0472">Membrane</keyword>
<protein>
    <submittedName>
        <fullName evidence="3">Uncharacterized protein</fullName>
    </submittedName>
</protein>
<evidence type="ECO:0000313" key="4">
    <source>
        <dbReference type="Proteomes" id="UP000076532"/>
    </source>
</evidence>
<organism evidence="3 4">
    <name type="scientific">Athelia psychrophila</name>
    <dbReference type="NCBI Taxonomy" id="1759441"/>
    <lineage>
        <taxon>Eukaryota</taxon>
        <taxon>Fungi</taxon>
        <taxon>Dikarya</taxon>
        <taxon>Basidiomycota</taxon>
        <taxon>Agaricomycotina</taxon>
        <taxon>Agaricomycetes</taxon>
        <taxon>Agaricomycetidae</taxon>
        <taxon>Atheliales</taxon>
        <taxon>Atheliaceae</taxon>
        <taxon>Athelia</taxon>
    </lineage>
</organism>
<sequence>MCLRWRGAIRCRGRALVLLNSIVQDIIIFALGPHVLHLDSNKPTPPPTPSSEALRPGAPLHSLGLPMFQDHERICLLADVSDTSSDEDGDDEERTICGQVDIVSGPARPRHRKGEEEHAWKDAGQGIWEDVGGGEGVDEPRACGRDRCDYPREPHPADIHRERVALTPSSLKTKPTVWVLLVRFLLILVPSGPSAPLVLSVAQQANAEEPVGDFLIVVYLRAPLMTFLYSVGMTIVHECAVM</sequence>
<dbReference type="AlphaFoldDB" id="A0A166TKF3"/>
<keyword evidence="4" id="KW-1185">Reference proteome</keyword>